<accession>A0AC58TMT2</accession>
<name>A0AC58TMT2_TOBAC</name>
<dbReference type="Proteomes" id="UP000790787">
    <property type="component" value="Chromosome 3"/>
</dbReference>
<dbReference type="RefSeq" id="XP_075098537.1">
    <property type="nucleotide sequence ID" value="XM_075242436.1"/>
</dbReference>
<evidence type="ECO:0000313" key="2">
    <source>
        <dbReference type="RefSeq" id="XP_075098537.1"/>
    </source>
</evidence>
<evidence type="ECO:0000313" key="1">
    <source>
        <dbReference type="Proteomes" id="UP000790787"/>
    </source>
</evidence>
<proteinExistence type="predicted"/>
<reference evidence="1" key="1">
    <citation type="journal article" date="2014" name="Nat. Commun.">
        <title>The tobacco genome sequence and its comparison with those of tomato and potato.</title>
        <authorList>
            <person name="Sierro N."/>
            <person name="Battey J.N."/>
            <person name="Ouadi S."/>
            <person name="Bakaher N."/>
            <person name="Bovet L."/>
            <person name="Willig A."/>
            <person name="Goepfert S."/>
            <person name="Peitsch M.C."/>
            <person name="Ivanov N.V."/>
        </authorList>
    </citation>
    <scope>NUCLEOTIDE SEQUENCE [LARGE SCALE GENOMIC DNA]</scope>
</reference>
<gene>
    <name evidence="2" type="primary">LOC142175517</name>
</gene>
<sequence>MAVDDENTTITSKNTLHVSSDDEFEEGVTVVVTHPLYLAPGDTSGISLISFQLTGTDNYSLWYRSMRIALLGHNKRGIVDGSWPNESGIAYVTSAQTVWLDLQKRFDKVNDTRYYNLHKETTALCQGTSSISVYYSKIKDIWDEFEFVIPTPGCDCAKTKEFIVHLRKQKVYQFLMCLNDSYSQARSQIHQAYAMLISDKSQRSVAASAGVLGPPLIVNANTYDSTTLYSAKSNSNPKFRKNYNVQCNFCKMKGHSKENCYKIIGYPSDYKFKKKGVASAHNVMVEPGYSMPLYAESASQCVPLQSLPANYSHHHAMSQGAENYQVQGVVNAKPSSQGDGFPFTKEQYEKIMQILYSSHNRISSSTSQAYASGTTIALLASSPSPQEWIIDTRATNYMVSDINLLTKTSLTTLTNPRKVLQPNGDVTQVTHIGDSHISDNNVIKEVFYVPQFKFNFLSVSKVTRDSICFASFYPDFCVFQDLFSGRVREIARIKSHRRNSTIDVSLWHKRLRHVSSIVLKKLFPAKLANITEIINKFTVCPCAKQTRLPFPNSCIKSTVAFDLIHVNVWGPYKYATFDGHRYFLTVVDDFTRLTWLFLLKLKSDVCVVLTQFVVFVQTQFNKVLKAVRSENGPEFINFVCHALFQKYGSIHQKTCAYTP</sequence>
<protein>
    <submittedName>
        <fullName evidence="2">Uncharacterized protein LOC142175517</fullName>
    </submittedName>
</protein>
<keyword evidence="1" id="KW-1185">Reference proteome</keyword>
<organism evidence="1 2">
    <name type="scientific">Nicotiana tabacum</name>
    <name type="common">Common tobacco</name>
    <dbReference type="NCBI Taxonomy" id="4097"/>
    <lineage>
        <taxon>Eukaryota</taxon>
        <taxon>Viridiplantae</taxon>
        <taxon>Streptophyta</taxon>
        <taxon>Embryophyta</taxon>
        <taxon>Tracheophyta</taxon>
        <taxon>Spermatophyta</taxon>
        <taxon>Magnoliopsida</taxon>
        <taxon>eudicotyledons</taxon>
        <taxon>Gunneridae</taxon>
        <taxon>Pentapetalae</taxon>
        <taxon>asterids</taxon>
        <taxon>lamiids</taxon>
        <taxon>Solanales</taxon>
        <taxon>Solanaceae</taxon>
        <taxon>Nicotianoideae</taxon>
        <taxon>Nicotianeae</taxon>
        <taxon>Nicotiana</taxon>
    </lineage>
</organism>
<reference evidence="2" key="2">
    <citation type="submission" date="2025-08" db="UniProtKB">
        <authorList>
            <consortium name="RefSeq"/>
        </authorList>
    </citation>
    <scope>IDENTIFICATION</scope>
    <source>
        <tissue evidence="2">Leaf</tissue>
    </source>
</reference>